<dbReference type="AlphaFoldDB" id="A0A0W0ZK76"/>
<evidence type="ECO:0008006" key="4">
    <source>
        <dbReference type="Google" id="ProtNLM"/>
    </source>
</evidence>
<feature type="transmembrane region" description="Helical" evidence="1">
    <location>
        <begin position="129"/>
        <end position="150"/>
    </location>
</feature>
<dbReference type="STRING" id="947033.Lste_2574"/>
<accession>A0A0W0ZK76</accession>
<evidence type="ECO:0000256" key="1">
    <source>
        <dbReference type="SAM" id="Phobius"/>
    </source>
</evidence>
<protein>
    <recommendedName>
        <fullName evidence="4">Transmembrane protein</fullName>
    </recommendedName>
</protein>
<reference evidence="2 3" key="1">
    <citation type="submission" date="2015-11" db="EMBL/GenBank/DDBJ databases">
        <title>Genomic analysis of 38 Legionella species identifies large and diverse effector repertoires.</title>
        <authorList>
            <person name="Burstein D."/>
            <person name="Amaro F."/>
            <person name="Zusman T."/>
            <person name="Lifshitz Z."/>
            <person name="Cohen O."/>
            <person name="Gilbert J.A."/>
            <person name="Pupko T."/>
            <person name="Shuman H.A."/>
            <person name="Segal G."/>
        </authorList>
    </citation>
    <scope>NUCLEOTIDE SEQUENCE [LARGE SCALE GENOMIC DNA]</scope>
    <source>
        <strain evidence="2 3">IMVS3376</strain>
    </source>
</reference>
<dbReference type="EMBL" id="LNYY01000019">
    <property type="protein sequence ID" value="KTD69416.1"/>
    <property type="molecule type" value="Genomic_DNA"/>
</dbReference>
<name>A0A0W0ZK76_9GAMM</name>
<keyword evidence="1" id="KW-0812">Transmembrane</keyword>
<evidence type="ECO:0000313" key="3">
    <source>
        <dbReference type="Proteomes" id="UP000054926"/>
    </source>
</evidence>
<comment type="caution">
    <text evidence="2">The sequence shown here is derived from an EMBL/GenBank/DDBJ whole genome shotgun (WGS) entry which is preliminary data.</text>
</comment>
<feature type="transmembrane region" description="Helical" evidence="1">
    <location>
        <begin position="260"/>
        <end position="283"/>
    </location>
</feature>
<dbReference type="Proteomes" id="UP000054926">
    <property type="component" value="Unassembled WGS sequence"/>
</dbReference>
<feature type="transmembrane region" description="Helical" evidence="1">
    <location>
        <begin position="227"/>
        <end position="248"/>
    </location>
</feature>
<feature type="transmembrane region" description="Helical" evidence="1">
    <location>
        <begin position="12"/>
        <end position="32"/>
    </location>
</feature>
<proteinExistence type="predicted"/>
<dbReference type="PATRIC" id="fig|947033.5.peg.2730"/>
<feature type="transmembrane region" description="Helical" evidence="1">
    <location>
        <begin position="200"/>
        <end position="220"/>
    </location>
</feature>
<organism evidence="2 3">
    <name type="scientific">Legionella steelei</name>
    <dbReference type="NCBI Taxonomy" id="947033"/>
    <lineage>
        <taxon>Bacteria</taxon>
        <taxon>Pseudomonadati</taxon>
        <taxon>Pseudomonadota</taxon>
        <taxon>Gammaproteobacteria</taxon>
        <taxon>Legionellales</taxon>
        <taxon>Legionellaceae</taxon>
        <taxon>Legionella</taxon>
    </lineage>
</organism>
<gene>
    <name evidence="2" type="ORF">Lste_2574</name>
</gene>
<feature type="transmembrane region" description="Helical" evidence="1">
    <location>
        <begin position="170"/>
        <end position="188"/>
    </location>
</feature>
<feature type="transmembrane region" description="Helical" evidence="1">
    <location>
        <begin position="70"/>
        <end position="91"/>
    </location>
</feature>
<keyword evidence="3" id="KW-1185">Reference proteome</keyword>
<sequence>MESFLRHYLMEYYLVLYLLILFLVSAFVHHFYKKSTGCQAVAGNIVMAIGIVLFDVLPQFHFVTPLLRQLIIMELLIIGFYLLCFFVNCSIEGRFNLFTASAINQFGMGTWVAGSSILAVLFLQEFPSWHIVIWTCANCALLIWPIYIIISLRNLQRIFLKKIKLHTGSILLLTVSTQALALMTHLLFAPAIPILTSQGLIILGYLFYIIGGIIIGRYLLTCTKKRLFLAWNNSNSILHGALSISGLASTVTQALSDKVILNTWILATSLLFLVEGMSLIKMYHRIKIAGFLHGIFVYNLSQWTRIFTLGMYYSFSFALYKYNIDTNFIINAVIMYGKYIVLIILLFEVFLFLQDKLSNLNGAIKITAT</sequence>
<keyword evidence="1" id="KW-1133">Transmembrane helix</keyword>
<evidence type="ECO:0000313" key="2">
    <source>
        <dbReference type="EMBL" id="KTD69416.1"/>
    </source>
</evidence>
<feature type="transmembrane region" description="Helical" evidence="1">
    <location>
        <begin position="44"/>
        <end position="64"/>
    </location>
</feature>
<feature type="transmembrane region" description="Helical" evidence="1">
    <location>
        <begin position="328"/>
        <end position="353"/>
    </location>
</feature>
<feature type="transmembrane region" description="Helical" evidence="1">
    <location>
        <begin position="103"/>
        <end position="123"/>
    </location>
</feature>
<keyword evidence="1" id="KW-0472">Membrane</keyword>